<dbReference type="AlphaFoldDB" id="A0A183C302"/>
<feature type="compositionally biased region" description="Basic residues" evidence="1">
    <location>
        <begin position="15"/>
        <end position="24"/>
    </location>
</feature>
<reference evidence="2" key="1">
    <citation type="submission" date="2013-12" db="EMBL/GenBank/DDBJ databases">
        <authorList>
            <person name="Aslett M."/>
        </authorList>
    </citation>
    <scope>NUCLEOTIDE SEQUENCE [LARGE SCALE GENOMIC DNA]</scope>
    <source>
        <strain evidence="2">Lindley</strain>
    </source>
</reference>
<feature type="region of interest" description="Disordered" evidence="1">
    <location>
        <begin position="1"/>
        <end position="50"/>
    </location>
</feature>
<reference evidence="3" key="3">
    <citation type="submission" date="2016-06" db="UniProtKB">
        <authorList>
            <consortium name="WormBaseParasite"/>
        </authorList>
    </citation>
    <scope>IDENTIFICATION</scope>
</reference>
<proteinExistence type="predicted"/>
<protein>
    <submittedName>
        <fullName evidence="3">Histone domain-containing protein</fullName>
    </submittedName>
</protein>
<evidence type="ECO:0000313" key="2">
    <source>
        <dbReference type="Proteomes" id="UP000050741"/>
    </source>
</evidence>
<evidence type="ECO:0000256" key="1">
    <source>
        <dbReference type="SAM" id="MobiDB-lite"/>
    </source>
</evidence>
<reference evidence="2" key="2">
    <citation type="submission" date="2014-05" db="EMBL/GenBank/DDBJ databases">
        <title>The genome and life-stage specific transcriptomes of Globodera pallida elucidate key aspects of plant parasitism by a cyst nematode.</title>
        <authorList>
            <person name="Cotton J.A."/>
            <person name="Lilley C.J."/>
            <person name="Jones L.M."/>
            <person name="Kikuchi T."/>
            <person name="Reid A.J."/>
            <person name="Thorpe P."/>
            <person name="Tsai I.J."/>
            <person name="Beasley H."/>
            <person name="Blok V."/>
            <person name="Cock P.J.A."/>
            <person name="Van den Akker S.E."/>
            <person name="Holroyd N."/>
            <person name="Hunt M."/>
            <person name="Mantelin S."/>
            <person name="Naghra H."/>
            <person name="Pain A."/>
            <person name="Palomares-Rius J.E."/>
            <person name="Zarowiecki M."/>
            <person name="Berriman M."/>
            <person name="Jones J.T."/>
            <person name="Urwin P.E."/>
        </authorList>
    </citation>
    <scope>NUCLEOTIDE SEQUENCE [LARGE SCALE GENOMIC DNA]</scope>
    <source>
        <strain evidence="2">Lindley</strain>
    </source>
</reference>
<keyword evidence="2" id="KW-1185">Reference proteome</keyword>
<feature type="compositionally biased region" description="Low complexity" evidence="1">
    <location>
        <begin position="1"/>
        <end position="14"/>
    </location>
</feature>
<dbReference type="Proteomes" id="UP000050741">
    <property type="component" value="Unassembled WGS sequence"/>
</dbReference>
<sequence>MPLTKTSSTTPTPTRKARRQRVGAKKCASQPAKPSGSSRSAASPTPPVFSEHVKRNVRFFQQLKAAGRSQHRYRALVAGATSEQLLCLVECALNILRSRVPIQQRHLQHLRRQATNVRQLSRVRSRRAARQLLLRDPSSSSSSVTAATAAEAAAVQSGRGLPPLVGLLASVLLPVLIQRVVGNSDD</sequence>
<name>A0A183C302_GLOPA</name>
<accession>A0A183C302</accession>
<dbReference type="WBParaSite" id="GPLIN_000724600">
    <property type="protein sequence ID" value="GPLIN_000724600"/>
    <property type="gene ID" value="GPLIN_000724600"/>
</dbReference>
<evidence type="ECO:0000313" key="3">
    <source>
        <dbReference type="WBParaSite" id="GPLIN_000724600"/>
    </source>
</evidence>
<organism evidence="2 3">
    <name type="scientific">Globodera pallida</name>
    <name type="common">Potato cyst nematode worm</name>
    <name type="synonym">Heterodera pallida</name>
    <dbReference type="NCBI Taxonomy" id="36090"/>
    <lineage>
        <taxon>Eukaryota</taxon>
        <taxon>Metazoa</taxon>
        <taxon>Ecdysozoa</taxon>
        <taxon>Nematoda</taxon>
        <taxon>Chromadorea</taxon>
        <taxon>Rhabditida</taxon>
        <taxon>Tylenchina</taxon>
        <taxon>Tylenchomorpha</taxon>
        <taxon>Tylenchoidea</taxon>
        <taxon>Heteroderidae</taxon>
        <taxon>Heteroderinae</taxon>
        <taxon>Globodera</taxon>
    </lineage>
</organism>